<sequence>MPKSAFEPSIKDGLTFDDILLQPRFSEVLPRNVDLSTSFSKEISLKIPLLSAAMDTVTESEMAIALAQQGGIGVIHKNMPIERQALEVRAVKRAESWMIEDPFTVTPEMPLHDVVSLMDHYHCGGFPVIDTERKVLGIITSRDIMFEDNHNLAVKEVMTKNNLITAPKGTSINKARKILKQKKIEKLLIIDVKGCLAGLVTAKDIQKKLEHPDATVDERGRLRCAAAVGVSRNTEDRVSALIDAGVDAVVIDTAHAHSKSVVELARKLRKITSNIQFVIGNIGSKEAAKDILKLEPDAIKVGIGPGSICTTRVVAGIGVPQVSAIIECNTEAKAAKVPLIADGGIRYSGDIVKALAVGADSVMLGNLLAGTEESPGESILLEGRRFKIYRAMGSIDAMKQGSADRYFQEEAKKFVPEGIEGIVPYRGKVFEQIYQLTGGTKSGLGYVGAKNINQLRKRARFVKVSSAGLKESHPHDIRITKEAPNYELHRPR</sequence>
<accession>A0A9D5KD27</accession>
<evidence type="ECO:0000256" key="14">
    <source>
        <dbReference type="PIRSR" id="PIRSR000130-1"/>
    </source>
</evidence>
<dbReference type="Pfam" id="PF00571">
    <property type="entry name" value="CBS"/>
    <property type="match status" value="2"/>
</dbReference>
<evidence type="ECO:0000256" key="17">
    <source>
        <dbReference type="PROSITE-ProRule" id="PRU00703"/>
    </source>
</evidence>
<keyword evidence="5" id="KW-0677">Repeat</keyword>
<proteinExistence type="inferred from homology"/>
<dbReference type="Proteomes" id="UP000630660">
    <property type="component" value="Unassembled WGS sequence"/>
</dbReference>
<evidence type="ECO:0000256" key="9">
    <source>
        <dbReference type="ARBA" id="ARBA00023002"/>
    </source>
</evidence>
<feature type="binding site" evidence="13">
    <location>
        <begin position="365"/>
        <end position="366"/>
    </location>
    <ligand>
        <name>IMP</name>
        <dbReference type="ChEBI" id="CHEBI:58053"/>
    </ligand>
</feature>
<feature type="binding site" evidence="13">
    <location>
        <position position="417"/>
    </location>
    <ligand>
        <name>IMP</name>
        <dbReference type="ChEBI" id="CHEBI:58053"/>
    </ligand>
</feature>
<dbReference type="EMBL" id="WJKJ01000310">
    <property type="protein sequence ID" value="MBD3365391.1"/>
    <property type="molecule type" value="Genomic_DNA"/>
</dbReference>
<feature type="binding site" evidence="15">
    <location>
        <begin position="252"/>
        <end position="254"/>
    </location>
    <ligand>
        <name>NAD(+)</name>
        <dbReference type="ChEBI" id="CHEBI:57540"/>
    </ligand>
</feature>
<protein>
    <recommendedName>
        <fullName evidence="13 19">Inosine-5'-monophosphate dehydrogenase</fullName>
        <shortName evidence="13">IMP dehydrogenase</shortName>
        <shortName evidence="13">IMPD</shortName>
        <shortName evidence="13">IMPDH</shortName>
        <ecNumber evidence="13 19">1.1.1.205</ecNumber>
    </recommendedName>
</protein>
<comment type="activity regulation">
    <text evidence="13">Mycophenolic acid (MPA) is a non-competitive inhibitor that prevents formation of the closed enzyme conformation by binding to the same site as the amobile flap. In contrast, mizoribine monophosphate (MZP) is a competitive inhibitor that induces the closed conformation. MPA is a potent inhibitor of mammalian IMPDHs but a poor inhibitor of the bacterial enzymes. MZP is a more potent inhibitor of bacterial IMPDH.</text>
</comment>
<dbReference type="InterPro" id="IPR015875">
    <property type="entry name" value="IMP_DH/GMP_Rdtase_CS"/>
</dbReference>
<reference evidence="21" key="1">
    <citation type="submission" date="2019-11" db="EMBL/GenBank/DDBJ databases">
        <title>Microbial mats filling the niche in hypersaline microbial mats.</title>
        <authorList>
            <person name="Wong H.L."/>
            <person name="Macleod F.I."/>
            <person name="White R.A. III"/>
            <person name="Burns B.P."/>
        </authorList>
    </citation>
    <scope>NUCLEOTIDE SEQUENCE</scope>
    <source>
        <strain evidence="21">Bin_327</strain>
    </source>
</reference>
<evidence type="ECO:0000256" key="15">
    <source>
        <dbReference type="PIRSR" id="PIRSR000130-3"/>
    </source>
</evidence>
<evidence type="ECO:0000256" key="5">
    <source>
        <dbReference type="ARBA" id="ARBA00022737"/>
    </source>
</evidence>
<feature type="active site" description="Thioimidate intermediate" evidence="13 14">
    <location>
        <position position="309"/>
    </location>
</feature>
<keyword evidence="7 13" id="KW-0658">Purine biosynthesis</keyword>
<evidence type="ECO:0000256" key="6">
    <source>
        <dbReference type="ARBA" id="ARBA00022749"/>
    </source>
</evidence>
<dbReference type="Gene3D" id="3.20.20.70">
    <property type="entry name" value="Aldolase class I"/>
    <property type="match status" value="1"/>
</dbReference>
<dbReference type="GO" id="GO:0046872">
    <property type="term" value="F:metal ion binding"/>
    <property type="evidence" value="ECO:0007669"/>
    <property type="project" value="UniProtKB-UniRule"/>
</dbReference>
<dbReference type="GO" id="GO:0000166">
    <property type="term" value="F:nucleotide binding"/>
    <property type="evidence" value="ECO:0007669"/>
    <property type="project" value="UniProtKB-UniRule"/>
</dbReference>
<dbReference type="GO" id="GO:0006183">
    <property type="term" value="P:GTP biosynthetic process"/>
    <property type="evidence" value="ECO:0007669"/>
    <property type="project" value="TreeGrafter"/>
</dbReference>
<feature type="binding site" evidence="13">
    <location>
        <position position="472"/>
    </location>
    <ligand>
        <name>K(+)</name>
        <dbReference type="ChEBI" id="CHEBI:29103"/>
        <note>ligand shared between two tetrameric partners</note>
    </ligand>
</feature>
<dbReference type="EC" id="1.1.1.205" evidence="13 19"/>
<comment type="pathway">
    <text evidence="13 19">Purine metabolism; XMP biosynthesis via de novo pathway; XMP from IMP: step 1/1.</text>
</comment>
<dbReference type="FunFam" id="3.20.20.70:FF:000003">
    <property type="entry name" value="GMP reductase"/>
    <property type="match status" value="1"/>
</dbReference>
<dbReference type="NCBIfam" id="TIGR01302">
    <property type="entry name" value="IMP_dehydrog"/>
    <property type="match status" value="1"/>
</dbReference>
<comment type="caution">
    <text evidence="13">Lacks conserved residue(s) required for the propagation of feature annotation.</text>
</comment>
<gene>
    <name evidence="13 21" type="primary">guaB</name>
    <name evidence="21" type="ORF">GF359_09280</name>
</gene>
<organism evidence="21 22">
    <name type="scientific">candidate division WOR-3 bacterium</name>
    <dbReference type="NCBI Taxonomy" id="2052148"/>
    <lineage>
        <taxon>Bacteria</taxon>
        <taxon>Bacteria division WOR-3</taxon>
    </lineage>
</organism>
<dbReference type="PROSITE" id="PS51371">
    <property type="entry name" value="CBS"/>
    <property type="match status" value="2"/>
</dbReference>
<feature type="binding site" description="in other chain" evidence="13 16">
    <location>
        <position position="309"/>
    </location>
    <ligand>
        <name>K(+)</name>
        <dbReference type="ChEBI" id="CHEBI:29103"/>
        <note>ligand shared between two tetrameric partners</note>
    </ligand>
</feature>
<dbReference type="HAMAP" id="MF_01964">
    <property type="entry name" value="IMPDH"/>
    <property type="match status" value="1"/>
</dbReference>
<dbReference type="SUPFAM" id="SSF51412">
    <property type="entry name" value="Inosine monophosphate dehydrogenase (IMPDH)"/>
    <property type="match status" value="1"/>
</dbReference>
<feature type="binding site" evidence="13">
    <location>
        <position position="307"/>
    </location>
    <ligand>
        <name>IMP</name>
        <dbReference type="ChEBI" id="CHEBI:58053"/>
    </ligand>
</feature>
<evidence type="ECO:0000256" key="18">
    <source>
        <dbReference type="RuleBase" id="RU003927"/>
    </source>
</evidence>
<dbReference type="InterPro" id="IPR000644">
    <property type="entry name" value="CBS_dom"/>
</dbReference>
<evidence type="ECO:0000256" key="16">
    <source>
        <dbReference type="PIRSR" id="PIRSR000130-4"/>
    </source>
</evidence>
<comment type="subunit">
    <text evidence="3 13">Homotetramer.</text>
</comment>
<evidence type="ECO:0000256" key="11">
    <source>
        <dbReference type="ARBA" id="ARBA00023122"/>
    </source>
</evidence>
<dbReference type="InterPro" id="IPR046342">
    <property type="entry name" value="CBS_dom_sf"/>
</dbReference>
<feature type="binding site" evidence="13">
    <location>
        <position position="473"/>
    </location>
    <ligand>
        <name>K(+)</name>
        <dbReference type="ChEBI" id="CHEBI:29103"/>
        <note>ligand shared between two tetrameric partners</note>
    </ligand>
</feature>
<evidence type="ECO:0000313" key="21">
    <source>
        <dbReference type="EMBL" id="MBD3365391.1"/>
    </source>
</evidence>
<feature type="domain" description="CBS" evidence="20">
    <location>
        <begin position="158"/>
        <end position="215"/>
    </location>
</feature>
<comment type="caution">
    <text evidence="21">The sequence shown here is derived from an EMBL/GenBank/DDBJ whole genome shotgun (WGS) entry which is preliminary data.</text>
</comment>
<evidence type="ECO:0000313" key="22">
    <source>
        <dbReference type="Proteomes" id="UP000630660"/>
    </source>
</evidence>
<evidence type="ECO:0000256" key="4">
    <source>
        <dbReference type="ARBA" id="ARBA00022723"/>
    </source>
</evidence>
<keyword evidence="9 13" id="KW-0560">Oxidoreductase</keyword>
<feature type="binding site" evidence="13">
    <location>
        <position position="471"/>
    </location>
    <ligand>
        <name>K(+)</name>
        <dbReference type="ChEBI" id="CHEBI:29103"/>
        <note>ligand shared between two tetrameric partners</note>
    </ligand>
</feature>
<dbReference type="CDD" id="cd04601">
    <property type="entry name" value="CBS_pair_IMPDH"/>
    <property type="match status" value="1"/>
</dbReference>
<dbReference type="InterPro" id="IPR013785">
    <property type="entry name" value="Aldolase_TIM"/>
</dbReference>
<keyword evidence="10 13" id="KW-0520">NAD</keyword>
<comment type="catalytic activity">
    <reaction evidence="12 13 19">
        <text>IMP + NAD(+) + H2O = XMP + NADH + H(+)</text>
        <dbReference type="Rhea" id="RHEA:11708"/>
        <dbReference type="ChEBI" id="CHEBI:15377"/>
        <dbReference type="ChEBI" id="CHEBI:15378"/>
        <dbReference type="ChEBI" id="CHEBI:57464"/>
        <dbReference type="ChEBI" id="CHEBI:57540"/>
        <dbReference type="ChEBI" id="CHEBI:57945"/>
        <dbReference type="ChEBI" id="CHEBI:58053"/>
        <dbReference type="EC" id="1.1.1.205"/>
    </reaction>
</comment>
<dbReference type="SUPFAM" id="SSF54631">
    <property type="entry name" value="CBS-domain pair"/>
    <property type="match status" value="1"/>
</dbReference>
<name>A0A9D5KD27_UNCW3</name>
<feature type="active site" description="Proton acceptor" evidence="13 14">
    <location>
        <position position="405"/>
    </location>
</feature>
<evidence type="ECO:0000256" key="19">
    <source>
        <dbReference type="RuleBase" id="RU003928"/>
    </source>
</evidence>
<dbReference type="PANTHER" id="PTHR11911">
    <property type="entry name" value="INOSINE-5-MONOPHOSPHATE DEHYDROGENASE RELATED"/>
    <property type="match status" value="1"/>
</dbReference>
<dbReference type="SMART" id="SM01240">
    <property type="entry name" value="IMPDH"/>
    <property type="match status" value="1"/>
</dbReference>
<dbReference type="CDD" id="cd00381">
    <property type="entry name" value="IMPDH"/>
    <property type="match status" value="1"/>
</dbReference>
<evidence type="ECO:0000256" key="1">
    <source>
        <dbReference type="ARBA" id="ARBA00001958"/>
    </source>
</evidence>
<dbReference type="Pfam" id="PF00478">
    <property type="entry name" value="IMPDH"/>
    <property type="match status" value="1"/>
</dbReference>
<dbReference type="AlphaFoldDB" id="A0A9D5KD27"/>
<dbReference type="PANTHER" id="PTHR11911:SF111">
    <property type="entry name" value="INOSINE-5'-MONOPHOSPHATE DEHYDROGENASE"/>
    <property type="match status" value="1"/>
</dbReference>
<feature type="binding site" evidence="13">
    <location>
        <begin position="342"/>
        <end position="344"/>
    </location>
    <ligand>
        <name>IMP</name>
        <dbReference type="ChEBI" id="CHEBI:58053"/>
    </ligand>
</feature>
<comment type="function">
    <text evidence="13">Catalyzes the conversion of inosine 5'-phosphate (IMP) to xanthosine 5'-phosphate (XMP), the first committed and rate-limiting step in the de novo synthesis of guanine nucleotides, and therefore plays an important role in the regulation of cell growth.</text>
</comment>
<feature type="domain" description="CBS" evidence="20">
    <location>
        <begin position="98"/>
        <end position="154"/>
    </location>
</feature>
<keyword evidence="8 13" id="KW-0630">Potassium</keyword>
<dbReference type="InterPro" id="IPR001093">
    <property type="entry name" value="IMP_DH_GMPRt"/>
</dbReference>
<comment type="cofactor">
    <cofactor evidence="1 13">
        <name>K(+)</name>
        <dbReference type="ChEBI" id="CHEBI:29103"/>
    </cofactor>
</comment>
<feature type="binding site" evidence="13">
    <location>
        <begin position="389"/>
        <end position="393"/>
    </location>
    <ligand>
        <name>IMP</name>
        <dbReference type="ChEBI" id="CHEBI:58053"/>
    </ligand>
</feature>
<keyword evidence="6 13" id="KW-0332">GMP biosynthesis</keyword>
<evidence type="ECO:0000256" key="10">
    <source>
        <dbReference type="ARBA" id="ARBA00023027"/>
    </source>
</evidence>
<dbReference type="GO" id="GO:0006177">
    <property type="term" value="P:GMP biosynthetic process"/>
    <property type="evidence" value="ECO:0007669"/>
    <property type="project" value="UniProtKB-UniRule"/>
</dbReference>
<evidence type="ECO:0000256" key="12">
    <source>
        <dbReference type="ARBA" id="ARBA00048028"/>
    </source>
</evidence>
<keyword evidence="4 13" id="KW-0479">Metal-binding</keyword>
<feature type="binding site" description="in other chain" evidence="13 16">
    <location>
        <position position="306"/>
    </location>
    <ligand>
        <name>K(+)</name>
        <dbReference type="ChEBI" id="CHEBI:29103"/>
        <note>ligand shared between two tetrameric partners</note>
    </ligand>
</feature>
<evidence type="ECO:0000256" key="13">
    <source>
        <dbReference type="HAMAP-Rule" id="MF_01964"/>
    </source>
</evidence>
<dbReference type="SMART" id="SM00116">
    <property type="entry name" value="CBS"/>
    <property type="match status" value="2"/>
</dbReference>
<dbReference type="PIRSF" id="PIRSF000130">
    <property type="entry name" value="IMPDH"/>
    <property type="match status" value="1"/>
</dbReference>
<dbReference type="InterPro" id="IPR005990">
    <property type="entry name" value="IMP_DH"/>
</dbReference>
<feature type="binding site" evidence="13">
    <location>
        <position position="252"/>
    </location>
    <ligand>
        <name>NAD(+)</name>
        <dbReference type="ChEBI" id="CHEBI:57540"/>
    </ligand>
</feature>
<evidence type="ECO:0000256" key="2">
    <source>
        <dbReference type="ARBA" id="ARBA00005502"/>
    </source>
</evidence>
<feature type="binding site" description="in other chain" evidence="13 16">
    <location>
        <position position="304"/>
    </location>
    <ligand>
        <name>K(+)</name>
        <dbReference type="ChEBI" id="CHEBI:29103"/>
        <note>ligand shared between two tetrameric partners</note>
    </ligand>
</feature>
<keyword evidence="11 17" id="KW-0129">CBS domain</keyword>
<evidence type="ECO:0000256" key="3">
    <source>
        <dbReference type="ARBA" id="ARBA00011881"/>
    </source>
</evidence>
<comment type="similarity">
    <text evidence="2 13 18">Belongs to the IMPDH/GMPR family.</text>
</comment>
<evidence type="ECO:0000256" key="7">
    <source>
        <dbReference type="ARBA" id="ARBA00022755"/>
    </source>
</evidence>
<feature type="binding site" evidence="13 15">
    <location>
        <begin position="302"/>
        <end position="304"/>
    </location>
    <ligand>
        <name>NAD(+)</name>
        <dbReference type="ChEBI" id="CHEBI:57540"/>
    </ligand>
</feature>
<dbReference type="GO" id="GO:0003938">
    <property type="term" value="F:IMP dehydrogenase activity"/>
    <property type="evidence" value="ECO:0007669"/>
    <property type="project" value="UniProtKB-UniRule"/>
</dbReference>
<dbReference type="PROSITE" id="PS00487">
    <property type="entry name" value="IMP_DH_GMP_RED"/>
    <property type="match status" value="1"/>
</dbReference>
<evidence type="ECO:0000256" key="8">
    <source>
        <dbReference type="ARBA" id="ARBA00022958"/>
    </source>
</evidence>
<evidence type="ECO:0000259" key="20">
    <source>
        <dbReference type="PROSITE" id="PS51371"/>
    </source>
</evidence>